<evidence type="ECO:0000313" key="2">
    <source>
        <dbReference type="Proteomes" id="UP001062846"/>
    </source>
</evidence>
<gene>
    <name evidence="1" type="ORF">RHMOL_Rhmol04G0282400</name>
</gene>
<sequence length="167" mass="19065">MTEATAESIAADAKQPHRLERKWTFCLYDQIFKPSKFPANADFHLFKTGIEPKWEDPECAYGGKWTVTSSSKANLDKMWLESLMALIGEQFDEVDEVCGVVASVRQRGDKLSLWTRTASNEATQFTAVEQMSIGRKWKEIIDVTDKISYSFHDDAKKERSAKGRYNV</sequence>
<dbReference type="Proteomes" id="UP001062846">
    <property type="component" value="Chromosome 4"/>
</dbReference>
<comment type="caution">
    <text evidence="1">The sequence shown here is derived from an EMBL/GenBank/DDBJ whole genome shotgun (WGS) entry which is preliminary data.</text>
</comment>
<dbReference type="EMBL" id="CM046391">
    <property type="protein sequence ID" value="KAI8560779.1"/>
    <property type="molecule type" value="Genomic_DNA"/>
</dbReference>
<protein>
    <submittedName>
        <fullName evidence="1">Uncharacterized protein</fullName>
    </submittedName>
</protein>
<accession>A0ACC0P6K7</accession>
<organism evidence="1 2">
    <name type="scientific">Rhododendron molle</name>
    <name type="common">Chinese azalea</name>
    <name type="synonym">Azalea mollis</name>
    <dbReference type="NCBI Taxonomy" id="49168"/>
    <lineage>
        <taxon>Eukaryota</taxon>
        <taxon>Viridiplantae</taxon>
        <taxon>Streptophyta</taxon>
        <taxon>Embryophyta</taxon>
        <taxon>Tracheophyta</taxon>
        <taxon>Spermatophyta</taxon>
        <taxon>Magnoliopsida</taxon>
        <taxon>eudicotyledons</taxon>
        <taxon>Gunneridae</taxon>
        <taxon>Pentapetalae</taxon>
        <taxon>asterids</taxon>
        <taxon>Ericales</taxon>
        <taxon>Ericaceae</taxon>
        <taxon>Ericoideae</taxon>
        <taxon>Rhodoreae</taxon>
        <taxon>Rhododendron</taxon>
    </lineage>
</organism>
<name>A0ACC0P6K7_RHOML</name>
<proteinExistence type="predicted"/>
<evidence type="ECO:0000313" key="1">
    <source>
        <dbReference type="EMBL" id="KAI8560779.1"/>
    </source>
</evidence>
<reference evidence="1" key="1">
    <citation type="submission" date="2022-02" db="EMBL/GenBank/DDBJ databases">
        <title>Plant Genome Project.</title>
        <authorList>
            <person name="Zhang R.-G."/>
        </authorList>
    </citation>
    <scope>NUCLEOTIDE SEQUENCE</scope>
    <source>
        <strain evidence="1">AT1</strain>
    </source>
</reference>
<keyword evidence="2" id="KW-1185">Reference proteome</keyword>